<accession>A0A7W3NF05</accession>
<dbReference type="AlphaFoldDB" id="A0A7W3NF05"/>
<dbReference type="PRINTS" id="PR00455">
    <property type="entry name" value="HTHTETR"/>
</dbReference>
<dbReference type="SUPFAM" id="SSF46689">
    <property type="entry name" value="Homeodomain-like"/>
    <property type="match status" value="1"/>
</dbReference>
<dbReference type="Gene3D" id="1.10.357.10">
    <property type="entry name" value="Tetracycline Repressor, domain 2"/>
    <property type="match status" value="1"/>
</dbReference>
<comment type="caution">
    <text evidence="5">The sequence shown here is derived from an EMBL/GenBank/DDBJ whole genome shotgun (WGS) entry which is preliminary data.</text>
</comment>
<feature type="domain" description="HTH tetR-type" evidence="4">
    <location>
        <begin position="5"/>
        <end position="65"/>
    </location>
</feature>
<feature type="DNA-binding region" description="H-T-H motif" evidence="3">
    <location>
        <begin position="28"/>
        <end position="47"/>
    </location>
</feature>
<dbReference type="EMBL" id="JACJHT010000006">
    <property type="protein sequence ID" value="MBA9041783.1"/>
    <property type="molecule type" value="Genomic_DNA"/>
</dbReference>
<dbReference type="PROSITE" id="PS50977">
    <property type="entry name" value="HTH_TETR_2"/>
    <property type="match status" value="1"/>
</dbReference>
<reference evidence="5" key="1">
    <citation type="submission" date="2020-08" db="EMBL/GenBank/DDBJ databases">
        <title>Functional genomics of gut bacteria from endangered species of beetles.</title>
        <authorList>
            <person name="Carlos-Shanley C."/>
        </authorList>
    </citation>
    <scope>NUCLEOTIDE SEQUENCE [LARGE SCALE GENOMIC DNA]</scope>
    <source>
        <strain evidence="5">S00060</strain>
    </source>
</reference>
<gene>
    <name evidence="5" type="ORF">HNP21_004913</name>
</gene>
<evidence type="ECO:0000313" key="6">
    <source>
        <dbReference type="Proteomes" id="UP000543174"/>
    </source>
</evidence>
<dbReference type="GO" id="GO:0003677">
    <property type="term" value="F:DNA binding"/>
    <property type="evidence" value="ECO:0007669"/>
    <property type="project" value="UniProtKB-UniRule"/>
</dbReference>
<keyword evidence="2 3" id="KW-0238">DNA-binding</keyword>
<proteinExistence type="predicted"/>
<dbReference type="InterPro" id="IPR001647">
    <property type="entry name" value="HTH_TetR"/>
</dbReference>
<evidence type="ECO:0000256" key="3">
    <source>
        <dbReference type="PROSITE-ProRule" id="PRU00335"/>
    </source>
</evidence>
<protein>
    <submittedName>
        <fullName evidence="5">AcrR family transcriptional regulator</fullName>
    </submittedName>
</protein>
<organism evidence="5 6">
    <name type="scientific">Priestia aryabhattai</name>
    <name type="common">Bacillus aryabhattai</name>
    <dbReference type="NCBI Taxonomy" id="412384"/>
    <lineage>
        <taxon>Bacteria</taxon>
        <taxon>Bacillati</taxon>
        <taxon>Bacillota</taxon>
        <taxon>Bacilli</taxon>
        <taxon>Bacillales</taxon>
        <taxon>Bacillaceae</taxon>
        <taxon>Priestia</taxon>
    </lineage>
</organism>
<sequence>MNKAKETRKRILNAASELFSTRGYNSVTMREIAKKANCSHSTIYLYYQDKNQLLEKLAIPPLLVLSKRIDRIVNREKLDSLSKLKSAARDIVNFSIKNRSLYLMYMTINSEKVDKEYYSFEINSIRSSLFKKLQTIIALHCCYLSEHEVLKYGRMIFFQIHGTIMTYINSEEDSSSIRLRIIPILDEALEILLQGIRGKSSY</sequence>
<dbReference type="InterPro" id="IPR050624">
    <property type="entry name" value="HTH-type_Tx_Regulator"/>
</dbReference>
<keyword evidence="1" id="KW-0678">Repressor</keyword>
<name>A0A7W3NF05_PRIAR</name>
<evidence type="ECO:0000313" key="5">
    <source>
        <dbReference type="EMBL" id="MBA9041783.1"/>
    </source>
</evidence>
<evidence type="ECO:0000259" key="4">
    <source>
        <dbReference type="PROSITE" id="PS50977"/>
    </source>
</evidence>
<dbReference type="InterPro" id="IPR009057">
    <property type="entry name" value="Homeodomain-like_sf"/>
</dbReference>
<dbReference type="Pfam" id="PF00440">
    <property type="entry name" value="TetR_N"/>
    <property type="match status" value="1"/>
</dbReference>
<keyword evidence="6" id="KW-1185">Reference proteome</keyword>
<dbReference type="PANTHER" id="PTHR43479">
    <property type="entry name" value="ACREF/ENVCD OPERON REPRESSOR-RELATED"/>
    <property type="match status" value="1"/>
</dbReference>
<dbReference type="Proteomes" id="UP000543174">
    <property type="component" value="Unassembled WGS sequence"/>
</dbReference>
<evidence type="ECO:0000256" key="1">
    <source>
        <dbReference type="ARBA" id="ARBA00022491"/>
    </source>
</evidence>
<dbReference type="RefSeq" id="WP_182527790.1">
    <property type="nucleotide sequence ID" value="NZ_JACJHT010000006.1"/>
</dbReference>
<dbReference type="PANTHER" id="PTHR43479:SF11">
    <property type="entry name" value="ACREF_ENVCD OPERON REPRESSOR-RELATED"/>
    <property type="match status" value="1"/>
</dbReference>
<evidence type="ECO:0000256" key="2">
    <source>
        <dbReference type="ARBA" id="ARBA00023125"/>
    </source>
</evidence>